<dbReference type="EMBL" id="LCCW01000046">
    <property type="protein sequence ID" value="KKS40140.1"/>
    <property type="molecule type" value="Genomic_DNA"/>
</dbReference>
<proteinExistence type="predicted"/>
<name>A0A0G0YU78_9BACT</name>
<dbReference type="InterPro" id="IPR003795">
    <property type="entry name" value="DUF192"/>
</dbReference>
<dbReference type="PANTHER" id="PTHR37953:SF1">
    <property type="entry name" value="UPF0127 PROTEIN MJ1496"/>
    <property type="match status" value="1"/>
</dbReference>
<accession>A0A0G0YU78</accession>
<organism evidence="1 2">
    <name type="scientific">Candidatus Kuenenbacteria bacterium GW2011_GWA2_42_15</name>
    <dbReference type="NCBI Taxonomy" id="1618677"/>
    <lineage>
        <taxon>Bacteria</taxon>
        <taxon>Candidatus Kueneniibacteriota</taxon>
    </lineage>
</organism>
<dbReference type="Gene3D" id="2.60.120.1140">
    <property type="entry name" value="Protein of unknown function DUF192"/>
    <property type="match status" value="1"/>
</dbReference>
<evidence type="ECO:0000313" key="1">
    <source>
        <dbReference type="EMBL" id="KKS40140.1"/>
    </source>
</evidence>
<evidence type="ECO:0000313" key="2">
    <source>
        <dbReference type="Proteomes" id="UP000034516"/>
    </source>
</evidence>
<dbReference type="PANTHER" id="PTHR37953">
    <property type="entry name" value="UPF0127 PROTEIN MJ1496"/>
    <property type="match status" value="1"/>
</dbReference>
<dbReference type="AlphaFoldDB" id="A0A0G0YU78"/>
<gene>
    <name evidence="1" type="ORF">UV02_C0046G0007</name>
</gene>
<reference evidence="1 2" key="1">
    <citation type="journal article" date="2015" name="Nature">
        <title>rRNA introns, odd ribosomes, and small enigmatic genomes across a large radiation of phyla.</title>
        <authorList>
            <person name="Brown C.T."/>
            <person name="Hug L.A."/>
            <person name="Thomas B.C."/>
            <person name="Sharon I."/>
            <person name="Castelle C.J."/>
            <person name="Singh A."/>
            <person name="Wilkins M.J."/>
            <person name="Williams K.H."/>
            <person name="Banfield J.F."/>
        </authorList>
    </citation>
    <scope>NUCLEOTIDE SEQUENCE [LARGE SCALE GENOMIC DNA]</scope>
</reference>
<evidence type="ECO:0008006" key="3">
    <source>
        <dbReference type="Google" id="ProtNLM"/>
    </source>
</evidence>
<dbReference type="InterPro" id="IPR038695">
    <property type="entry name" value="Saro_0823-like_sf"/>
</dbReference>
<dbReference type="Pfam" id="PF02643">
    <property type="entry name" value="DUF192"/>
    <property type="match status" value="1"/>
</dbReference>
<comment type="caution">
    <text evidence="1">The sequence shown here is derived from an EMBL/GenBank/DDBJ whole genome shotgun (WGS) entry which is preliminary data.</text>
</comment>
<protein>
    <recommendedName>
        <fullName evidence="3">DUF192 domain-containing protein</fullName>
    </recommendedName>
</protein>
<sequence>MNSKNISLVSGLIFVALIALAFLYAANLKGENINYVFINHYKIKVELADTPQKRGQGLSGRQSLCENCGMLFVFQEPTIPNFWMRDMNFPLDIIWIKDSAVIGFEENLLPLKDGTSPVYYHPNESITAALELNASWIKNHQIKVGDIVKF</sequence>
<dbReference type="Proteomes" id="UP000034516">
    <property type="component" value="Unassembled WGS sequence"/>
</dbReference>